<evidence type="ECO:0000259" key="2">
    <source>
        <dbReference type="Pfam" id="PF14372"/>
    </source>
</evidence>
<evidence type="ECO:0000313" key="4">
    <source>
        <dbReference type="Proteomes" id="UP001153076"/>
    </source>
</evidence>
<evidence type="ECO:0000256" key="1">
    <source>
        <dbReference type="SAM" id="MobiDB-lite"/>
    </source>
</evidence>
<protein>
    <recommendedName>
        <fullName evidence="2">hAT-like transposase RNase-H fold domain-containing protein</fullName>
    </recommendedName>
</protein>
<dbReference type="GO" id="GO:0003677">
    <property type="term" value="F:DNA binding"/>
    <property type="evidence" value="ECO:0007669"/>
    <property type="project" value="InterPro"/>
</dbReference>
<evidence type="ECO:0000313" key="3">
    <source>
        <dbReference type="EMBL" id="KAJ8428846.1"/>
    </source>
</evidence>
<dbReference type="PANTHER" id="PTHR23272">
    <property type="entry name" value="BED FINGER-RELATED"/>
    <property type="match status" value="1"/>
</dbReference>
<dbReference type="OrthoDB" id="1002269at2759"/>
<dbReference type="Pfam" id="PF14372">
    <property type="entry name" value="hAT-like_RNase-H"/>
    <property type="match status" value="1"/>
</dbReference>
<feature type="compositionally biased region" description="Acidic residues" evidence="1">
    <location>
        <begin position="19"/>
        <end position="41"/>
    </location>
</feature>
<gene>
    <name evidence="3" type="ORF">Cgig2_003394</name>
</gene>
<dbReference type="InterPro" id="IPR025525">
    <property type="entry name" value="hAT-like_transposase_RNase-H"/>
</dbReference>
<accession>A0A9Q1JPW2</accession>
<reference evidence="3" key="1">
    <citation type="submission" date="2022-04" db="EMBL/GenBank/DDBJ databases">
        <title>Carnegiea gigantea Genome sequencing and assembly v2.</title>
        <authorList>
            <person name="Copetti D."/>
            <person name="Sanderson M.J."/>
            <person name="Burquez A."/>
            <person name="Wojciechowski M.F."/>
        </authorList>
    </citation>
    <scope>NUCLEOTIDE SEQUENCE</scope>
    <source>
        <strain evidence="3">SGP5-SGP5p</strain>
        <tissue evidence="3">Aerial part</tissue>
    </source>
</reference>
<feature type="region of interest" description="Disordered" evidence="1">
    <location>
        <begin position="1"/>
        <end position="66"/>
    </location>
</feature>
<sequence length="244" mass="28358">MFSSSNNNMDDIHVNITDGENESEDSEMEIEESGLELETEQQEEHRKHETTSACKPPRPNVSGTKRKSKYWAHFHDTTDPGTIKCKYYSKSICSPLEMELHGGPQTKYNWNRIKAFLPFLKIFYETTLKLSGCLYVMDNTYVPRIYGVGYVISTYSDNESEFIRSMTHAMKAKYHKYRANVDNINILLFIVLVLDLRYKLDYVEWLVRTNCNVESTNMSFLKIKVTSTSMFDFYASCFLGQKGK</sequence>
<dbReference type="Proteomes" id="UP001153076">
    <property type="component" value="Unassembled WGS sequence"/>
</dbReference>
<name>A0A9Q1JPW2_9CARY</name>
<comment type="caution">
    <text evidence="3">The sequence shown here is derived from an EMBL/GenBank/DDBJ whole genome shotgun (WGS) entry which is preliminary data.</text>
</comment>
<keyword evidence="4" id="KW-1185">Reference proteome</keyword>
<dbReference type="EMBL" id="JAKOGI010000963">
    <property type="protein sequence ID" value="KAJ8428846.1"/>
    <property type="molecule type" value="Genomic_DNA"/>
</dbReference>
<feature type="domain" description="hAT-like transposase RNase-H fold" evidence="2">
    <location>
        <begin position="131"/>
        <end position="234"/>
    </location>
</feature>
<dbReference type="PANTHER" id="PTHR23272:SF161">
    <property type="entry name" value="ZINC FINGER BED DOMAIN-CONTAINING PROTEIN RICESLEEPER 1-LIKE"/>
    <property type="match status" value="1"/>
</dbReference>
<proteinExistence type="predicted"/>
<organism evidence="3 4">
    <name type="scientific">Carnegiea gigantea</name>
    <dbReference type="NCBI Taxonomy" id="171969"/>
    <lineage>
        <taxon>Eukaryota</taxon>
        <taxon>Viridiplantae</taxon>
        <taxon>Streptophyta</taxon>
        <taxon>Embryophyta</taxon>
        <taxon>Tracheophyta</taxon>
        <taxon>Spermatophyta</taxon>
        <taxon>Magnoliopsida</taxon>
        <taxon>eudicotyledons</taxon>
        <taxon>Gunneridae</taxon>
        <taxon>Pentapetalae</taxon>
        <taxon>Caryophyllales</taxon>
        <taxon>Cactineae</taxon>
        <taxon>Cactaceae</taxon>
        <taxon>Cactoideae</taxon>
        <taxon>Echinocereeae</taxon>
        <taxon>Carnegiea</taxon>
    </lineage>
</organism>
<dbReference type="AlphaFoldDB" id="A0A9Q1JPW2"/>